<evidence type="ECO:0000313" key="1">
    <source>
        <dbReference type="EMBL" id="GBG35200.1"/>
    </source>
</evidence>
<protein>
    <submittedName>
        <fullName evidence="1">Uncharacterized protein</fullName>
    </submittedName>
</protein>
<proteinExistence type="predicted"/>
<sequence length="577" mass="61942">YDDQVEVSTTSRSFTLTTSSAETGSAVDQVMFIGSVAQFSEAVHLSFDEEMCMVTSADSIAWGNQVASMVVQTRRACEDSLDLIERTIEVEGDNAESADLVAQARLERERWLSLLKHWENDYLAALKNPIDLAGQNLFEGTTTAVNRIQISDADIDIVDSVSGQVDSVVDYESFSSSSSRDVTLSVSASASVHFWFVSLKATTNVSYESSVVQTTSVERVTTEGEAMSTSISTHLALAGDGNSICVELFRSPFSGTHVYRVCGGLTSCPNIPGTDAREVIALTYNEKPAIELTENTGSFSFYIDTSSMPVSSDYITLAISVDAQSATGGIVYSVAGTSLNQIVEIDVQARRQHPVTVFYERLDERIRSTTVNIEVTSVCDDEVSRTLPFDLNWASTCPTISWAGTLTDATATWALTSDLPTTPIAFSRGSASDSSVTSTVSLWAARYDGSATFGDWFEVTSFAAESTAMDLTAAELQAKTSSEGRFLFELRASCTVEGRSAGSTRSSQRLGVLDTIGPVLMAWAPASKVRVATSSFPVANFRFDEPVDCGHADLEAIITDASGELSATTSILCASRL</sequence>
<feature type="non-terminal residue" evidence="1">
    <location>
        <position position="577"/>
    </location>
</feature>
<evidence type="ECO:0000313" key="2">
    <source>
        <dbReference type="Proteomes" id="UP000241890"/>
    </source>
</evidence>
<keyword evidence="2" id="KW-1185">Reference proteome</keyword>
<dbReference type="Proteomes" id="UP000241890">
    <property type="component" value="Unassembled WGS sequence"/>
</dbReference>
<organism evidence="1 2">
    <name type="scientific">Hondaea fermentalgiana</name>
    <dbReference type="NCBI Taxonomy" id="2315210"/>
    <lineage>
        <taxon>Eukaryota</taxon>
        <taxon>Sar</taxon>
        <taxon>Stramenopiles</taxon>
        <taxon>Bigyra</taxon>
        <taxon>Labyrinthulomycetes</taxon>
        <taxon>Thraustochytrida</taxon>
        <taxon>Thraustochytriidae</taxon>
        <taxon>Hondaea</taxon>
    </lineage>
</organism>
<dbReference type="InParanoid" id="A0A2R5GWJ4"/>
<feature type="non-terminal residue" evidence="1">
    <location>
        <position position="1"/>
    </location>
</feature>
<accession>A0A2R5GWJ4</accession>
<dbReference type="EMBL" id="BEYU01000417">
    <property type="protein sequence ID" value="GBG35200.1"/>
    <property type="molecule type" value="Genomic_DNA"/>
</dbReference>
<name>A0A2R5GWJ4_9STRA</name>
<dbReference type="AlphaFoldDB" id="A0A2R5GWJ4"/>
<comment type="caution">
    <text evidence="1">The sequence shown here is derived from an EMBL/GenBank/DDBJ whole genome shotgun (WGS) entry which is preliminary data.</text>
</comment>
<reference evidence="1 2" key="1">
    <citation type="submission" date="2017-12" db="EMBL/GenBank/DDBJ databases">
        <title>Sequencing, de novo assembly and annotation of complete genome of a new Thraustochytrid species, strain FCC1311.</title>
        <authorList>
            <person name="Sedici K."/>
            <person name="Godart F."/>
            <person name="Aiese Cigliano R."/>
            <person name="Sanseverino W."/>
            <person name="Barakat M."/>
            <person name="Ortet P."/>
            <person name="Marechal E."/>
            <person name="Cagnac O."/>
            <person name="Amato A."/>
        </authorList>
    </citation>
    <scope>NUCLEOTIDE SEQUENCE [LARGE SCALE GENOMIC DNA]</scope>
</reference>
<gene>
    <name evidence="1" type="ORF">FCC1311_114232</name>
</gene>